<sequence>MRKLLDEQIDAGVINLIKLESGQTVYVASTVLEQEPNIQTEVKILSPFDNLVIHRERLSSLFGFDYRIECYVPAAKRQYGYFCLPLLYADDFVGQIDCKVHRREKRLEVISLHVQEAKLQDRDSFLLALKRELQRFAQFNQCTSIDLDKIKMG</sequence>
<dbReference type="EMBL" id="AQFL01000009">
    <property type="protein sequence ID" value="EOR08956.1"/>
    <property type="molecule type" value="Genomic_DNA"/>
</dbReference>
<evidence type="ECO:0000313" key="2">
    <source>
        <dbReference type="Proteomes" id="UP000016203"/>
    </source>
</evidence>
<dbReference type="PATRIC" id="fig|1217699.3.peg.1438"/>
<dbReference type="InterPro" id="IPR009351">
    <property type="entry name" value="AlkZ-like"/>
</dbReference>
<dbReference type="PANTHER" id="PTHR30528">
    <property type="entry name" value="CYTOPLASMIC PROTEIN"/>
    <property type="match status" value="1"/>
</dbReference>
<comment type="caution">
    <text evidence="1">The sequence shown here is derived from an EMBL/GenBank/DDBJ whole genome shotgun (WGS) entry which is preliminary data.</text>
</comment>
<gene>
    <name evidence="1" type="ORF">F896_01490</name>
</gene>
<accession>R9B991</accession>
<dbReference type="Proteomes" id="UP000016203">
    <property type="component" value="Unassembled WGS sequence"/>
</dbReference>
<dbReference type="Pfam" id="PF06224">
    <property type="entry name" value="AlkZ-like"/>
    <property type="match status" value="1"/>
</dbReference>
<evidence type="ECO:0000313" key="1">
    <source>
        <dbReference type="EMBL" id="EOR08956.1"/>
    </source>
</evidence>
<organism evidence="1 2">
    <name type="scientific">Acinetobacter genomosp. 15BJ</name>
    <dbReference type="NCBI Taxonomy" id="106651"/>
    <lineage>
        <taxon>Bacteria</taxon>
        <taxon>Pseudomonadati</taxon>
        <taxon>Pseudomonadota</taxon>
        <taxon>Gammaproteobacteria</taxon>
        <taxon>Moraxellales</taxon>
        <taxon>Moraxellaceae</taxon>
        <taxon>Acinetobacter</taxon>
    </lineage>
</organism>
<reference evidence="1 2" key="1">
    <citation type="submission" date="2013-03" db="EMBL/GenBank/DDBJ databases">
        <title>The Genome Sequence of Acinetobacter sp. CIP 110321.</title>
        <authorList>
            <consortium name="The Broad Institute Genome Sequencing Platform"/>
            <consortium name="The Broad Institute Genome Sequencing Center for Infectious Disease"/>
            <person name="Cerqueira G."/>
            <person name="Feldgarden M."/>
            <person name="Courvalin P."/>
            <person name="Perichon B."/>
            <person name="Grillot-Courvalin C."/>
            <person name="Clermont D."/>
            <person name="Rocha E."/>
            <person name="Yoon E.-J."/>
            <person name="Nemec A."/>
            <person name="Walker B."/>
            <person name="Young S.K."/>
            <person name="Zeng Q."/>
            <person name="Gargeya S."/>
            <person name="Fitzgerald M."/>
            <person name="Haas B."/>
            <person name="Abouelleil A."/>
            <person name="Alvarado L."/>
            <person name="Arachchi H.M."/>
            <person name="Berlin A.M."/>
            <person name="Chapman S.B."/>
            <person name="Dewar J."/>
            <person name="Goldberg J."/>
            <person name="Griggs A."/>
            <person name="Gujja S."/>
            <person name="Hansen M."/>
            <person name="Howarth C."/>
            <person name="Imamovic A."/>
            <person name="Larimer J."/>
            <person name="McCowan C."/>
            <person name="Murphy C."/>
            <person name="Neiman D."/>
            <person name="Pearson M."/>
            <person name="Priest M."/>
            <person name="Roberts A."/>
            <person name="Saif S."/>
            <person name="Shea T."/>
            <person name="Sisk P."/>
            <person name="Sykes S."/>
            <person name="Wortman J."/>
            <person name="Nusbaum C."/>
            <person name="Birren B."/>
        </authorList>
    </citation>
    <scope>NUCLEOTIDE SEQUENCE [LARGE SCALE GENOMIC DNA]</scope>
    <source>
        <strain evidence="1 2">CIP 110321</strain>
    </source>
</reference>
<protein>
    <submittedName>
        <fullName evidence="1">Uncharacterized protein</fullName>
    </submittedName>
</protein>
<dbReference type="AlphaFoldDB" id="R9B991"/>
<proteinExistence type="predicted"/>
<dbReference type="HOGENOM" id="CLU_146731_0_0_6"/>
<dbReference type="OrthoDB" id="9787207at2"/>
<name>R9B991_9GAMM</name>
<dbReference type="PANTHER" id="PTHR30528:SF0">
    <property type="entry name" value="CYTOPLASMIC PROTEIN"/>
    <property type="match status" value="1"/>
</dbReference>